<reference evidence="2 3" key="1">
    <citation type="journal article" date="2018" name="Int. J. Syst. Evol. Microbiol.">
        <title>Mesosutterella multiformis gen. nov., sp. nov., a member of the family Sutterellaceae and Sutterella megalosphaeroides sp. nov., isolated from human faeces.</title>
        <authorList>
            <person name="Sakamoto M."/>
            <person name="Ikeyama N."/>
            <person name="Kunihiro T."/>
            <person name="Iino T."/>
            <person name="Yuki M."/>
            <person name="Ohkuma M."/>
        </authorList>
    </citation>
    <scope>NUCLEOTIDE SEQUENCE [LARGE SCALE GENOMIC DNA]</scope>
    <source>
        <strain evidence="2 3">4NBBH2</strain>
    </source>
</reference>
<accession>A0A388SDG9</accession>
<comment type="caution">
    <text evidence="2">The sequence shown here is derived from an EMBL/GenBank/DDBJ whole genome shotgun (WGS) entry which is preliminary data.</text>
</comment>
<organism evidence="2 3">
    <name type="scientific">Mesosutterella multiformis</name>
    <dbReference type="NCBI Taxonomy" id="2259133"/>
    <lineage>
        <taxon>Bacteria</taxon>
        <taxon>Pseudomonadati</taxon>
        <taxon>Pseudomonadota</taxon>
        <taxon>Betaproteobacteria</taxon>
        <taxon>Burkholderiales</taxon>
        <taxon>Sutterellaceae</taxon>
        <taxon>Mesosutterella</taxon>
    </lineage>
</organism>
<evidence type="ECO:0008006" key="4">
    <source>
        <dbReference type="Google" id="ProtNLM"/>
    </source>
</evidence>
<dbReference type="AlphaFoldDB" id="A0A388SDG9"/>
<dbReference type="Pfam" id="PF05164">
    <property type="entry name" value="ZapA"/>
    <property type="match status" value="1"/>
</dbReference>
<evidence type="ECO:0000313" key="2">
    <source>
        <dbReference type="EMBL" id="GBO93501.1"/>
    </source>
</evidence>
<dbReference type="InterPro" id="IPR042233">
    <property type="entry name" value="Cell_div_ZapA_N"/>
</dbReference>
<name>A0A388SDG9_9BURK</name>
<dbReference type="EMBL" id="BGZJ01000001">
    <property type="protein sequence ID" value="GBO93501.1"/>
    <property type="molecule type" value="Genomic_DNA"/>
</dbReference>
<dbReference type="OrthoDB" id="5297208at2"/>
<keyword evidence="3" id="KW-1185">Reference proteome</keyword>
<dbReference type="InterPro" id="IPR007838">
    <property type="entry name" value="Cell_div_ZapA-like"/>
</dbReference>
<sequence length="114" mass="12841">MSDLSLNIMDRVFHFGVKPEDEDRLRACGEELDRQMRSIRESGRVLGYDQVAVMVALDLIWGRLDYEDAAKRSKAMESEATARLSELREQCEAAVARIGSDDSPAEKQPPQPES</sequence>
<accession>A0A401LJJ5</accession>
<protein>
    <recommendedName>
        <fullName evidence="4">Cell division protein ZapA</fullName>
    </recommendedName>
</protein>
<gene>
    <name evidence="2" type="ORF">MESMUL_08550</name>
</gene>
<evidence type="ECO:0000256" key="1">
    <source>
        <dbReference type="SAM" id="MobiDB-lite"/>
    </source>
</evidence>
<feature type="region of interest" description="Disordered" evidence="1">
    <location>
        <begin position="93"/>
        <end position="114"/>
    </location>
</feature>
<proteinExistence type="predicted"/>
<dbReference type="Gene3D" id="3.30.160.880">
    <property type="entry name" value="Cell division protein ZapA protomer, N-terminal domain"/>
    <property type="match status" value="1"/>
</dbReference>
<dbReference type="RefSeq" id="WP_116269873.1">
    <property type="nucleotide sequence ID" value="NZ_BGZJ01000001.1"/>
</dbReference>
<dbReference type="SUPFAM" id="SSF102829">
    <property type="entry name" value="Cell division protein ZapA-like"/>
    <property type="match status" value="1"/>
</dbReference>
<dbReference type="Proteomes" id="UP000266091">
    <property type="component" value="Unassembled WGS sequence"/>
</dbReference>
<evidence type="ECO:0000313" key="3">
    <source>
        <dbReference type="Proteomes" id="UP000266091"/>
    </source>
</evidence>
<dbReference type="InterPro" id="IPR036192">
    <property type="entry name" value="Cell_div_ZapA-like_sf"/>
</dbReference>